<dbReference type="Pfam" id="PF07714">
    <property type="entry name" value="PK_Tyr_Ser-Thr"/>
    <property type="match status" value="1"/>
</dbReference>
<evidence type="ECO:0000256" key="3">
    <source>
        <dbReference type="ARBA" id="ARBA00022741"/>
    </source>
</evidence>
<dbReference type="GO" id="GO:0004674">
    <property type="term" value="F:protein serine/threonine kinase activity"/>
    <property type="evidence" value="ECO:0007669"/>
    <property type="project" value="UniProtKB-KW"/>
</dbReference>
<evidence type="ECO:0000256" key="6">
    <source>
        <dbReference type="PROSITE-ProRule" id="PRU10141"/>
    </source>
</evidence>
<dbReference type="PANTHER" id="PTHR23257">
    <property type="entry name" value="SERINE-THREONINE PROTEIN KINASE"/>
    <property type="match status" value="1"/>
</dbReference>
<feature type="binding site" evidence="6">
    <location>
        <position position="682"/>
    </location>
    <ligand>
        <name>ATP</name>
        <dbReference type="ChEBI" id="CHEBI:30616"/>
    </ligand>
</feature>
<dbReference type="InterPro" id="IPR008271">
    <property type="entry name" value="Ser/Thr_kinase_AS"/>
</dbReference>
<evidence type="ECO:0000256" key="2">
    <source>
        <dbReference type="ARBA" id="ARBA00022679"/>
    </source>
</evidence>
<reference evidence="9" key="1">
    <citation type="submission" date="2023-03" db="EMBL/GenBank/DDBJ databases">
        <title>Chromosome-scale reference genome and RAD-based genetic map of yellow starthistle (Centaurea solstitialis) reveal putative structural variation and QTLs associated with invader traits.</title>
        <authorList>
            <person name="Reatini B."/>
            <person name="Cang F.A."/>
            <person name="Jiang Q."/>
            <person name="Mckibben M.T.W."/>
            <person name="Barker M.S."/>
            <person name="Rieseberg L.H."/>
            <person name="Dlugosch K.M."/>
        </authorList>
    </citation>
    <scope>NUCLEOTIDE SEQUENCE</scope>
    <source>
        <strain evidence="9">CAN-66</strain>
        <tissue evidence="9">Leaf</tissue>
    </source>
</reference>
<dbReference type="Proteomes" id="UP001172457">
    <property type="component" value="Chromosome 2"/>
</dbReference>
<dbReference type="InterPro" id="IPR055164">
    <property type="entry name" value="EDR1/CTR1/ARMC3-like_pept-like"/>
</dbReference>
<evidence type="ECO:0000313" key="9">
    <source>
        <dbReference type="EMBL" id="KAJ9560435.1"/>
    </source>
</evidence>
<dbReference type="PROSITE" id="PS00108">
    <property type="entry name" value="PROTEIN_KINASE_ST"/>
    <property type="match status" value="1"/>
</dbReference>
<feature type="compositionally biased region" description="Basic and acidic residues" evidence="7">
    <location>
        <begin position="82"/>
        <end position="93"/>
    </location>
</feature>
<keyword evidence="3 6" id="KW-0547">Nucleotide-binding</keyword>
<dbReference type="GO" id="GO:0005737">
    <property type="term" value="C:cytoplasm"/>
    <property type="evidence" value="ECO:0007669"/>
    <property type="project" value="TreeGrafter"/>
</dbReference>
<feature type="compositionally biased region" description="Low complexity" evidence="7">
    <location>
        <begin position="32"/>
        <end position="47"/>
    </location>
</feature>
<dbReference type="EMBL" id="JARYMX010000002">
    <property type="protein sequence ID" value="KAJ9560435.1"/>
    <property type="molecule type" value="Genomic_DNA"/>
</dbReference>
<sequence>MPHRTTYIFPRQFPETGLNHPSLKSEEDHNNNNKISKPISSSSSSSSRFMIDGRGDHDATSASDDHVFSLQQHTAALLSSERHRFGSSKSDRSHHNHHHNHHHGKKKKQQLAAFVNWLVEKKTNSNNSSGGGGGHVRLNDNDVVFDDLLPPAQAPALTKDVIVDDDWRNHLSDVDFRHPVGIDRQISNESGNFNLSGSVRDRRSFGDRRRLSSDAGSSYAASLFSGTMATSSSANFYKDSMTEEEEEVVAADGGGGGGDGGRRDLVERWRESYYLQLTLAKRLTHQATIGDEGRGYGGVGGGVGGGSGGGGPAVMCYDAESVSYRLWVNGTLSYNDKISDGFYNILGMDPYMWMMCNDSEQGKHLPSLLSLKAVNPSSTSMEVVLVDRYGDSRLRDLEDRAQELYFSAENHLMLAEKLGKLVASTMGGSFPIEQDDLHARWESASTRLRDLQNGILVPIGSLSVGLCRHRAILFKKLADYVGLPCRIARGCKYCVEDHRSSCLVKINDDKLTREYVMDLIGQPGNIYNPDSSINGDILSSVPSPFQSSHLKEVQQVYVDRASISQVKTIEGGPHVSDEETGIIVDSNEMRCIPFEKNYRICEPIETPKVKFGQSDQLKVESDGKCRGNFPVTTPRYLTLEPSLAMDWLEIAWDELHIKERIGAGSFGTVHRAEWHGSDVAVKVLTVQDFQDDQLKEFLREVSIMKRVRHRMWFSSWVRSLGSLFRLIHRPAAGETMDQRRRLRMALDVAKGINYLHCLNPPIVHWDLKSPNLLVDKNWTVKVCDFGLSRFKANTFISSKSVAGTPEWMAPEFLRGEPSDEKSDVYSFGVILWELATMQQPWNGLSPAQFPKLVFTCSNSDPTQRPTFRSIVNSLKKLLKSPAQMGGS</sequence>
<evidence type="ECO:0000313" key="10">
    <source>
        <dbReference type="Proteomes" id="UP001172457"/>
    </source>
</evidence>
<dbReference type="SMART" id="SM00220">
    <property type="entry name" value="S_TKc"/>
    <property type="match status" value="1"/>
</dbReference>
<keyword evidence="5 6" id="KW-0067">ATP-binding</keyword>
<feature type="region of interest" description="Disordered" evidence="7">
    <location>
        <begin position="1"/>
        <end position="62"/>
    </location>
</feature>
<evidence type="ECO:0000259" key="8">
    <source>
        <dbReference type="PROSITE" id="PS50011"/>
    </source>
</evidence>
<dbReference type="GO" id="GO:0007165">
    <property type="term" value="P:signal transduction"/>
    <property type="evidence" value="ECO:0007669"/>
    <property type="project" value="TreeGrafter"/>
</dbReference>
<dbReference type="SUPFAM" id="SSF56112">
    <property type="entry name" value="Protein kinase-like (PK-like)"/>
    <property type="match status" value="1"/>
</dbReference>
<dbReference type="GO" id="GO:0005524">
    <property type="term" value="F:ATP binding"/>
    <property type="evidence" value="ECO:0007669"/>
    <property type="project" value="UniProtKB-UniRule"/>
</dbReference>
<dbReference type="PROSITE" id="PS00107">
    <property type="entry name" value="PROTEIN_KINASE_ATP"/>
    <property type="match status" value="1"/>
</dbReference>
<keyword evidence="2" id="KW-0808">Transferase</keyword>
<name>A0AA38WPT3_9ASTR</name>
<protein>
    <recommendedName>
        <fullName evidence="8">Protein kinase domain-containing protein</fullName>
    </recommendedName>
</protein>
<feature type="compositionally biased region" description="Basic and acidic residues" evidence="7">
    <location>
        <begin position="51"/>
        <end position="62"/>
    </location>
</feature>
<evidence type="ECO:0000256" key="7">
    <source>
        <dbReference type="SAM" id="MobiDB-lite"/>
    </source>
</evidence>
<organism evidence="9 10">
    <name type="scientific">Centaurea solstitialis</name>
    <name type="common">yellow star-thistle</name>
    <dbReference type="NCBI Taxonomy" id="347529"/>
    <lineage>
        <taxon>Eukaryota</taxon>
        <taxon>Viridiplantae</taxon>
        <taxon>Streptophyta</taxon>
        <taxon>Embryophyta</taxon>
        <taxon>Tracheophyta</taxon>
        <taxon>Spermatophyta</taxon>
        <taxon>Magnoliopsida</taxon>
        <taxon>eudicotyledons</taxon>
        <taxon>Gunneridae</taxon>
        <taxon>Pentapetalae</taxon>
        <taxon>asterids</taxon>
        <taxon>campanulids</taxon>
        <taxon>Asterales</taxon>
        <taxon>Asteraceae</taxon>
        <taxon>Carduoideae</taxon>
        <taxon>Cardueae</taxon>
        <taxon>Centaureinae</taxon>
        <taxon>Centaurea</taxon>
    </lineage>
</organism>
<feature type="region of interest" description="Disordered" evidence="7">
    <location>
        <begin position="82"/>
        <end position="109"/>
    </location>
</feature>
<dbReference type="InterPro" id="IPR017441">
    <property type="entry name" value="Protein_kinase_ATP_BS"/>
</dbReference>
<evidence type="ECO:0000256" key="5">
    <source>
        <dbReference type="ARBA" id="ARBA00022840"/>
    </source>
</evidence>
<feature type="compositionally biased region" description="Basic residues" evidence="7">
    <location>
        <begin position="94"/>
        <end position="109"/>
    </location>
</feature>
<feature type="domain" description="Protein kinase" evidence="8">
    <location>
        <begin position="655"/>
        <end position="887"/>
    </location>
</feature>
<dbReference type="InterPro" id="IPR011009">
    <property type="entry name" value="Kinase-like_dom_sf"/>
</dbReference>
<dbReference type="CDD" id="cd13999">
    <property type="entry name" value="STKc_MAP3K-like"/>
    <property type="match status" value="1"/>
</dbReference>
<dbReference type="Gene3D" id="1.10.510.10">
    <property type="entry name" value="Transferase(Phosphotransferase) domain 1"/>
    <property type="match status" value="1"/>
</dbReference>
<dbReference type="AlphaFoldDB" id="A0AA38WPT3"/>
<dbReference type="Pfam" id="PF14381">
    <property type="entry name" value="EDR1_CTR1_ARMC3_pept"/>
    <property type="match status" value="1"/>
</dbReference>
<evidence type="ECO:0000256" key="4">
    <source>
        <dbReference type="ARBA" id="ARBA00022777"/>
    </source>
</evidence>
<keyword evidence="10" id="KW-1185">Reference proteome</keyword>
<keyword evidence="4" id="KW-0418">Kinase</keyword>
<gene>
    <name evidence="9" type="ORF">OSB04_005595</name>
</gene>
<dbReference type="Gene3D" id="3.30.200.20">
    <property type="entry name" value="Phosphorylase Kinase, domain 1"/>
    <property type="match status" value="1"/>
</dbReference>
<keyword evidence="1" id="KW-0723">Serine/threonine-protein kinase</keyword>
<dbReference type="InterPro" id="IPR000719">
    <property type="entry name" value="Prot_kinase_dom"/>
</dbReference>
<accession>A0AA38WPT3</accession>
<evidence type="ECO:0000256" key="1">
    <source>
        <dbReference type="ARBA" id="ARBA00022527"/>
    </source>
</evidence>
<dbReference type="InterPro" id="IPR050167">
    <property type="entry name" value="Ser_Thr_protein_kinase"/>
</dbReference>
<dbReference type="PROSITE" id="PS50011">
    <property type="entry name" value="PROTEIN_KINASE_DOM"/>
    <property type="match status" value="1"/>
</dbReference>
<comment type="caution">
    <text evidence="9">The sequence shown here is derived from an EMBL/GenBank/DDBJ whole genome shotgun (WGS) entry which is preliminary data.</text>
</comment>
<proteinExistence type="predicted"/>
<dbReference type="InterPro" id="IPR001245">
    <property type="entry name" value="Ser-Thr/Tyr_kinase_cat_dom"/>
</dbReference>